<organism evidence="1 2">
    <name type="scientific">Melastoma candidum</name>
    <dbReference type="NCBI Taxonomy" id="119954"/>
    <lineage>
        <taxon>Eukaryota</taxon>
        <taxon>Viridiplantae</taxon>
        <taxon>Streptophyta</taxon>
        <taxon>Embryophyta</taxon>
        <taxon>Tracheophyta</taxon>
        <taxon>Spermatophyta</taxon>
        <taxon>Magnoliopsida</taxon>
        <taxon>eudicotyledons</taxon>
        <taxon>Gunneridae</taxon>
        <taxon>Pentapetalae</taxon>
        <taxon>rosids</taxon>
        <taxon>malvids</taxon>
        <taxon>Myrtales</taxon>
        <taxon>Melastomataceae</taxon>
        <taxon>Melastomatoideae</taxon>
        <taxon>Melastomateae</taxon>
        <taxon>Melastoma</taxon>
    </lineage>
</organism>
<sequence>MVSPLLSPIRPAVVRRLVYFPDRRLIQFDCGKLQELAVLLRKLKYEGHRALIFTQMTKMLDILEAFINLYAILYMRLDGSTQPEERQALIP</sequence>
<reference evidence="2" key="1">
    <citation type="journal article" date="2023" name="Front. Plant Sci.">
        <title>Chromosomal-level genome assembly of Melastoma candidum provides insights into trichome evolution.</title>
        <authorList>
            <person name="Zhong Y."/>
            <person name="Wu W."/>
            <person name="Sun C."/>
            <person name="Zou P."/>
            <person name="Liu Y."/>
            <person name="Dai S."/>
            <person name="Zhou R."/>
        </authorList>
    </citation>
    <scope>NUCLEOTIDE SEQUENCE [LARGE SCALE GENOMIC DNA]</scope>
</reference>
<name>A0ACB9NYL5_9MYRT</name>
<gene>
    <name evidence="1" type="ORF">MLD38_026009</name>
</gene>
<evidence type="ECO:0000313" key="2">
    <source>
        <dbReference type="Proteomes" id="UP001057402"/>
    </source>
</evidence>
<comment type="caution">
    <text evidence="1">The sequence shown here is derived from an EMBL/GenBank/DDBJ whole genome shotgun (WGS) entry which is preliminary data.</text>
</comment>
<dbReference type="Proteomes" id="UP001057402">
    <property type="component" value="Chromosome 7"/>
</dbReference>
<keyword evidence="2" id="KW-1185">Reference proteome</keyword>
<dbReference type="EMBL" id="CM042886">
    <property type="protein sequence ID" value="KAI4341268.1"/>
    <property type="molecule type" value="Genomic_DNA"/>
</dbReference>
<accession>A0ACB9NYL5</accession>
<proteinExistence type="predicted"/>
<evidence type="ECO:0000313" key="1">
    <source>
        <dbReference type="EMBL" id="KAI4341268.1"/>
    </source>
</evidence>
<protein>
    <submittedName>
        <fullName evidence="1">Uncharacterized protein</fullName>
    </submittedName>
</protein>